<keyword evidence="4 6" id="KW-1133">Transmembrane helix</keyword>
<evidence type="ECO:0000256" key="4">
    <source>
        <dbReference type="ARBA" id="ARBA00022989"/>
    </source>
</evidence>
<dbReference type="PANTHER" id="PTHR34478:SF2">
    <property type="entry name" value="MEMBRANE PROTEIN"/>
    <property type="match status" value="1"/>
</dbReference>
<proteinExistence type="inferred from homology"/>
<accession>A0A1F5S2W9</accession>
<evidence type="ECO:0000256" key="2">
    <source>
        <dbReference type="ARBA" id="ARBA00008854"/>
    </source>
</evidence>
<dbReference type="PANTHER" id="PTHR34478">
    <property type="entry name" value="PROTEIN LEMA"/>
    <property type="match status" value="1"/>
</dbReference>
<dbReference type="GO" id="GO:0016020">
    <property type="term" value="C:membrane"/>
    <property type="evidence" value="ECO:0007669"/>
    <property type="project" value="UniProtKB-SubCell"/>
</dbReference>
<evidence type="ECO:0000313" key="7">
    <source>
        <dbReference type="EMBL" id="OGF20912.1"/>
    </source>
</evidence>
<dbReference type="Proteomes" id="UP000177407">
    <property type="component" value="Unassembled WGS sequence"/>
</dbReference>
<name>A0A1F5S2W9_9BACT</name>
<comment type="subcellular location">
    <subcellularLocation>
        <location evidence="1">Membrane</location>
        <topology evidence="1">Single-pass membrane protein</topology>
    </subcellularLocation>
</comment>
<dbReference type="SUPFAM" id="SSF140478">
    <property type="entry name" value="LemA-like"/>
    <property type="match status" value="1"/>
</dbReference>
<organism evidence="7 8">
    <name type="scientific">Candidatus Falkowbacteria bacterium RIFOXYA2_FULL_38_12</name>
    <dbReference type="NCBI Taxonomy" id="1797993"/>
    <lineage>
        <taxon>Bacteria</taxon>
        <taxon>Candidatus Falkowiibacteriota</taxon>
    </lineage>
</organism>
<evidence type="ECO:0000256" key="3">
    <source>
        <dbReference type="ARBA" id="ARBA00022692"/>
    </source>
</evidence>
<evidence type="ECO:0000313" key="8">
    <source>
        <dbReference type="Proteomes" id="UP000177407"/>
    </source>
</evidence>
<evidence type="ECO:0008006" key="9">
    <source>
        <dbReference type="Google" id="ProtNLM"/>
    </source>
</evidence>
<dbReference type="InterPro" id="IPR023353">
    <property type="entry name" value="LemA-like_dom_sf"/>
</dbReference>
<keyword evidence="5 6" id="KW-0472">Membrane</keyword>
<evidence type="ECO:0000256" key="6">
    <source>
        <dbReference type="SAM" id="Phobius"/>
    </source>
</evidence>
<protein>
    <recommendedName>
        <fullName evidence="9">LemA family protein</fullName>
    </recommendedName>
</protein>
<dbReference type="Gene3D" id="1.20.1440.20">
    <property type="entry name" value="LemA-like domain"/>
    <property type="match status" value="1"/>
</dbReference>
<evidence type="ECO:0000256" key="5">
    <source>
        <dbReference type="ARBA" id="ARBA00023136"/>
    </source>
</evidence>
<keyword evidence="3 6" id="KW-0812">Transmembrane</keyword>
<dbReference type="InterPro" id="IPR007156">
    <property type="entry name" value="MamQ_LemA"/>
</dbReference>
<reference evidence="7 8" key="1">
    <citation type="journal article" date="2016" name="Nat. Commun.">
        <title>Thousands of microbial genomes shed light on interconnected biogeochemical processes in an aquifer system.</title>
        <authorList>
            <person name="Anantharaman K."/>
            <person name="Brown C.T."/>
            <person name="Hug L.A."/>
            <person name="Sharon I."/>
            <person name="Castelle C.J."/>
            <person name="Probst A.J."/>
            <person name="Thomas B.C."/>
            <person name="Singh A."/>
            <person name="Wilkins M.J."/>
            <person name="Karaoz U."/>
            <person name="Brodie E.L."/>
            <person name="Williams K.H."/>
            <person name="Hubbard S.S."/>
            <person name="Banfield J.F."/>
        </authorList>
    </citation>
    <scope>NUCLEOTIDE SEQUENCE [LARGE SCALE GENOMIC DNA]</scope>
</reference>
<comment type="caution">
    <text evidence="7">The sequence shown here is derived from an EMBL/GenBank/DDBJ whole genome shotgun (WGS) entry which is preliminary data.</text>
</comment>
<dbReference type="AlphaFoldDB" id="A0A1F5S2W9"/>
<feature type="transmembrane region" description="Helical" evidence="6">
    <location>
        <begin position="6"/>
        <end position="25"/>
    </location>
</feature>
<dbReference type="Pfam" id="PF04011">
    <property type="entry name" value="LemA"/>
    <property type="match status" value="1"/>
</dbReference>
<comment type="similarity">
    <text evidence="2">Belongs to the LemA family.</text>
</comment>
<sequence>MYFIILIIAIPAIIIIWAILVYNALITLKNRTDEAWSDIDVQLKRRYDLIPNLMETVKGYASHESGVFEAVTKARTMAMQAEQGGIPTEIGKAENVLTGTLKSLFAVAENYPDLKASQNFLQMQDELSDTENKIQASRRFYNGNVRDFNIKIQTFPSNIIAGIFKFANRGFFEIENKEERENVKVRF</sequence>
<evidence type="ECO:0000256" key="1">
    <source>
        <dbReference type="ARBA" id="ARBA00004167"/>
    </source>
</evidence>
<gene>
    <name evidence="7" type="ORF">A2257_01080</name>
</gene>
<dbReference type="EMBL" id="MFGA01000018">
    <property type="protein sequence ID" value="OGF20912.1"/>
    <property type="molecule type" value="Genomic_DNA"/>
</dbReference>